<evidence type="ECO:0000256" key="3">
    <source>
        <dbReference type="ARBA" id="ARBA00022723"/>
    </source>
</evidence>
<keyword evidence="5" id="KW-0862">Zinc</keyword>
<organism evidence="7 8">
    <name type="scientific">Flavobacterium luteum</name>
    <dbReference type="NCBI Taxonomy" id="2026654"/>
    <lineage>
        <taxon>Bacteria</taxon>
        <taxon>Pseudomonadati</taxon>
        <taxon>Bacteroidota</taxon>
        <taxon>Flavobacteriia</taxon>
        <taxon>Flavobacteriales</taxon>
        <taxon>Flavobacteriaceae</taxon>
        <taxon>Flavobacterium</taxon>
    </lineage>
</organism>
<dbReference type="InterPro" id="IPR024079">
    <property type="entry name" value="MetalloPept_cat_dom_sf"/>
</dbReference>
<comment type="caution">
    <text evidence="7">The sequence shown here is derived from an EMBL/GenBank/DDBJ whole genome shotgun (WGS) entry which is preliminary data.</text>
</comment>
<dbReference type="OrthoDB" id="981600at2"/>
<dbReference type="SUPFAM" id="SSF55486">
    <property type="entry name" value="Metalloproteases ('zincins'), catalytic domain"/>
    <property type="match status" value="1"/>
</dbReference>
<dbReference type="Pfam" id="PF07998">
    <property type="entry name" value="Peptidase_M54"/>
    <property type="match status" value="1"/>
</dbReference>
<evidence type="ECO:0000256" key="5">
    <source>
        <dbReference type="ARBA" id="ARBA00022833"/>
    </source>
</evidence>
<keyword evidence="3" id="KW-0479">Metal-binding</keyword>
<dbReference type="EMBL" id="WAEM01000001">
    <property type="protein sequence ID" value="KAB1157946.1"/>
    <property type="molecule type" value="Genomic_DNA"/>
</dbReference>
<proteinExistence type="predicted"/>
<dbReference type="GO" id="GO:0008237">
    <property type="term" value="F:metallopeptidase activity"/>
    <property type="evidence" value="ECO:0007669"/>
    <property type="project" value="UniProtKB-KW"/>
</dbReference>
<keyword evidence="4" id="KW-0378">Hydrolase</keyword>
<evidence type="ECO:0000256" key="2">
    <source>
        <dbReference type="ARBA" id="ARBA00022670"/>
    </source>
</evidence>
<sequence>MKIFFWLFLLTLFINCIPISRNKVIVIQPFGNFSNVEAKLVFKEIQKINPKVILKKNIPFPLKTYYKPRNRYRADSIISFLSSKIGKDSVMIGLCEKDISTTKGKIKDWGIMGLGYRPGNACVVSSYRLSKKNKTEQFYKVALHELGHTEGLPHCKNKTCLMRDAEGGNPLNEEKEFCISCKKYLKGKKWKIL</sequence>
<dbReference type="GO" id="GO:0006508">
    <property type="term" value="P:proteolysis"/>
    <property type="evidence" value="ECO:0007669"/>
    <property type="project" value="UniProtKB-KW"/>
</dbReference>
<dbReference type="PANTHER" id="PTHR15910:SF1">
    <property type="entry name" value="ARCHAEMETZINCIN-2"/>
    <property type="match status" value="1"/>
</dbReference>
<evidence type="ECO:0000256" key="4">
    <source>
        <dbReference type="ARBA" id="ARBA00022801"/>
    </source>
</evidence>
<evidence type="ECO:0000313" key="7">
    <source>
        <dbReference type="EMBL" id="KAB1157946.1"/>
    </source>
</evidence>
<dbReference type="Gene3D" id="3.40.390.10">
    <property type="entry name" value="Collagenase (Catalytic Domain)"/>
    <property type="match status" value="1"/>
</dbReference>
<dbReference type="RefSeq" id="WP_151106139.1">
    <property type="nucleotide sequence ID" value="NZ_WAEM01000001.1"/>
</dbReference>
<keyword evidence="2 7" id="KW-0645">Protease</keyword>
<evidence type="ECO:0000313" key="8">
    <source>
        <dbReference type="Proteomes" id="UP000490922"/>
    </source>
</evidence>
<dbReference type="PANTHER" id="PTHR15910">
    <property type="entry name" value="ARCHAEMETZINCIN"/>
    <property type="match status" value="1"/>
</dbReference>
<protein>
    <submittedName>
        <fullName evidence="7">Zn-dependent protease</fullName>
    </submittedName>
</protein>
<dbReference type="InterPro" id="IPR012962">
    <property type="entry name" value="Pept_M54_archaemetzincn"/>
</dbReference>
<name>A0A7J5AK45_9FLAO</name>
<reference evidence="7 8" key="1">
    <citation type="submission" date="2019-09" db="EMBL/GenBank/DDBJ databases">
        <title>Flavobacterium sp. nov., isolated from glacier ice.</title>
        <authorList>
            <person name="Liu Q."/>
        </authorList>
    </citation>
    <scope>NUCLEOTIDE SEQUENCE [LARGE SCALE GENOMIC DNA]</scope>
    <source>
        <strain evidence="7 8">NBRC 112527</strain>
    </source>
</reference>
<dbReference type="AlphaFoldDB" id="A0A7J5AK45"/>
<accession>A0A7J5AK45</accession>
<comment type="cofactor">
    <cofactor evidence="1">
        <name>Zn(2+)</name>
        <dbReference type="ChEBI" id="CHEBI:29105"/>
    </cofactor>
</comment>
<keyword evidence="6" id="KW-0482">Metalloprotease</keyword>
<evidence type="ECO:0000256" key="1">
    <source>
        <dbReference type="ARBA" id="ARBA00001947"/>
    </source>
</evidence>
<dbReference type="Proteomes" id="UP000490922">
    <property type="component" value="Unassembled WGS sequence"/>
</dbReference>
<gene>
    <name evidence="7" type="ORF">F6464_02360</name>
</gene>
<evidence type="ECO:0000256" key="6">
    <source>
        <dbReference type="ARBA" id="ARBA00023049"/>
    </source>
</evidence>
<dbReference type="GO" id="GO:0046872">
    <property type="term" value="F:metal ion binding"/>
    <property type="evidence" value="ECO:0007669"/>
    <property type="project" value="UniProtKB-KW"/>
</dbReference>
<keyword evidence="8" id="KW-1185">Reference proteome</keyword>